<dbReference type="Pfam" id="PF13668">
    <property type="entry name" value="Ferritin_2"/>
    <property type="match status" value="1"/>
</dbReference>
<gene>
    <name evidence="3" type="ORF">LTR62_000585</name>
</gene>
<feature type="signal peptide" evidence="2">
    <location>
        <begin position="1"/>
        <end position="18"/>
    </location>
</feature>
<evidence type="ECO:0008006" key="5">
    <source>
        <dbReference type="Google" id="ProtNLM"/>
    </source>
</evidence>
<accession>A0AAN7T945</accession>
<name>A0AAN7T945_9PEZI</name>
<organism evidence="3 4">
    <name type="scientific">Meristemomyces frigidus</name>
    <dbReference type="NCBI Taxonomy" id="1508187"/>
    <lineage>
        <taxon>Eukaryota</taxon>
        <taxon>Fungi</taxon>
        <taxon>Dikarya</taxon>
        <taxon>Ascomycota</taxon>
        <taxon>Pezizomycotina</taxon>
        <taxon>Dothideomycetes</taxon>
        <taxon>Dothideomycetidae</taxon>
        <taxon>Mycosphaerellales</taxon>
        <taxon>Teratosphaeriaceae</taxon>
        <taxon>Meristemomyces</taxon>
    </lineage>
</organism>
<reference evidence="3" key="1">
    <citation type="submission" date="2023-08" db="EMBL/GenBank/DDBJ databases">
        <title>Black Yeasts Isolated from many extreme environments.</title>
        <authorList>
            <person name="Coleine C."/>
            <person name="Stajich J.E."/>
            <person name="Selbmann L."/>
        </authorList>
    </citation>
    <scope>NUCLEOTIDE SEQUENCE</scope>
    <source>
        <strain evidence="3">CCFEE 5401</strain>
    </source>
</reference>
<keyword evidence="2" id="KW-0732">Signal</keyword>
<evidence type="ECO:0000313" key="3">
    <source>
        <dbReference type="EMBL" id="KAK5107875.1"/>
    </source>
</evidence>
<evidence type="ECO:0000256" key="2">
    <source>
        <dbReference type="SAM" id="SignalP"/>
    </source>
</evidence>
<comment type="caution">
    <text evidence="3">The sequence shown here is derived from an EMBL/GenBank/DDBJ whole genome shotgun (WGS) entry which is preliminary data.</text>
</comment>
<feature type="compositionally biased region" description="Low complexity" evidence="1">
    <location>
        <begin position="37"/>
        <end position="47"/>
    </location>
</feature>
<proteinExistence type="predicted"/>
<feature type="region of interest" description="Disordered" evidence="1">
    <location>
        <begin position="22"/>
        <end position="48"/>
    </location>
</feature>
<dbReference type="AlphaFoldDB" id="A0AAN7T945"/>
<protein>
    <recommendedName>
        <fullName evidence="5">Sexual development protein</fullName>
    </recommendedName>
</protein>
<dbReference type="EMBL" id="JAVRRL010000103">
    <property type="protein sequence ID" value="KAK5107875.1"/>
    <property type="molecule type" value="Genomic_DNA"/>
</dbReference>
<sequence length="386" mass="39788">MRNSITAAALLGAAAVSAVPQWGGPPGGDHPWPPHSRPSSTASAPSAGQTPFSFPLSDGFPTVTPALLENIAEAAHGLIPNGGLASQLAAGSVTIFELIAFNEIFEVAFFTSLLNNVTTNVPGFEIPSQTLRNYIINTLTAVVAQEKTHYLGVNGILNASSNAGIIPCEYVFPTSDLDSATNLARTFTDVVLGTLQDAQAGLAANGDAEYIPLIASAVGQEGEQNGYYRSLLNLIPSAAPFLTRSAAQFAFSALNQLFIVPGSCPGPANAALFKAIPIFSPLTVTTANIALKDQPISFSISSNATESEIASYSVVFVNQQNVPFVASITNVKISGDVVTFDAFYPAATLIADALTIAAVTSSKGPFGSVPAVAAATLFGPGLIEIN</sequence>
<feature type="chain" id="PRO_5043019500" description="Sexual development protein" evidence="2">
    <location>
        <begin position="19"/>
        <end position="386"/>
    </location>
</feature>
<dbReference type="Proteomes" id="UP001310890">
    <property type="component" value="Unassembled WGS sequence"/>
</dbReference>
<evidence type="ECO:0000256" key="1">
    <source>
        <dbReference type="SAM" id="MobiDB-lite"/>
    </source>
</evidence>
<evidence type="ECO:0000313" key="4">
    <source>
        <dbReference type="Proteomes" id="UP001310890"/>
    </source>
</evidence>